<evidence type="ECO:0000256" key="9">
    <source>
        <dbReference type="SAM" id="SignalP"/>
    </source>
</evidence>
<keyword evidence="9" id="KW-0732">Signal</keyword>
<accession>A0A521BWW3</accession>
<dbReference type="GO" id="GO:1990281">
    <property type="term" value="C:efflux pump complex"/>
    <property type="evidence" value="ECO:0007669"/>
    <property type="project" value="TreeGrafter"/>
</dbReference>
<keyword evidence="6" id="KW-0472">Membrane</keyword>
<dbReference type="PANTHER" id="PTHR30026:SF20">
    <property type="entry name" value="OUTER MEMBRANE PROTEIN TOLC"/>
    <property type="match status" value="1"/>
</dbReference>
<feature type="signal peptide" evidence="9">
    <location>
        <begin position="1"/>
        <end position="26"/>
    </location>
</feature>
<gene>
    <name evidence="10" type="ORF">SAMN06265219_103181</name>
</gene>
<dbReference type="Pfam" id="PF02321">
    <property type="entry name" value="OEP"/>
    <property type="match status" value="2"/>
</dbReference>
<dbReference type="GO" id="GO:0015288">
    <property type="term" value="F:porin activity"/>
    <property type="evidence" value="ECO:0007669"/>
    <property type="project" value="TreeGrafter"/>
</dbReference>
<evidence type="ECO:0000256" key="8">
    <source>
        <dbReference type="SAM" id="Coils"/>
    </source>
</evidence>
<dbReference type="InterPro" id="IPR051906">
    <property type="entry name" value="TolC-like"/>
</dbReference>
<keyword evidence="4" id="KW-1134">Transmembrane beta strand</keyword>
<dbReference type="PANTHER" id="PTHR30026">
    <property type="entry name" value="OUTER MEMBRANE PROTEIN TOLC"/>
    <property type="match status" value="1"/>
</dbReference>
<proteinExistence type="inferred from homology"/>
<sequence length="494" mass="55864">MNRITFKRTSLLFGLLLSMAPMLAQAQVQQDSLLQKGTLNLEDAIKVAVANNPEVNRALLSVQDADQMVRIAYSEVFPNISSSMSYTRNIETPVNYLPAQIFDPDAPEGELIGVSFGTDNNWQGGFSVTQNIFQGEVFVGLSTSTIFKTVQQENLRATTQQIITQTRQAYYQVLVAKEQLRLQEAQIRRLEANLRENKSRNRAGLVDDYAVLQIEVQLSNQRPSLVEARYAVKEAYRSLKQVLGIPLEFDFEVKGDLNAFDIVAKEAEESENSHLKRVDQMNPFTYEKTNEQWASMLDDRGDIRMLNANLDLRDKEILAIKSRFLPTLSATYNLQWSAAQPGSPTFFQNPEPNTDPNRFQTLAINFSLPIFEGFKRFADVQQAQIQRKDVEEQKRAARLNAQNEIASAAEALNKAFETAEARRQALEQAQEGYERALKRLENGIGSQIEVTEAEVQVRQAEVNYALMVFEYLNAKAQYDLATGQVPFVDTATYN</sequence>
<keyword evidence="8" id="KW-0175">Coiled coil</keyword>
<name>A0A521BWW3_9BACT</name>
<keyword evidence="3" id="KW-0813">Transport</keyword>
<evidence type="ECO:0000256" key="5">
    <source>
        <dbReference type="ARBA" id="ARBA00022692"/>
    </source>
</evidence>
<dbReference type="EMBL" id="FXTP01000003">
    <property type="protein sequence ID" value="SMO51669.1"/>
    <property type="molecule type" value="Genomic_DNA"/>
</dbReference>
<comment type="subcellular location">
    <subcellularLocation>
        <location evidence="1">Cell outer membrane</location>
    </subcellularLocation>
</comment>
<evidence type="ECO:0000256" key="1">
    <source>
        <dbReference type="ARBA" id="ARBA00004442"/>
    </source>
</evidence>
<keyword evidence="5" id="KW-0812">Transmembrane</keyword>
<evidence type="ECO:0000313" key="10">
    <source>
        <dbReference type="EMBL" id="SMO51669.1"/>
    </source>
</evidence>
<evidence type="ECO:0000256" key="6">
    <source>
        <dbReference type="ARBA" id="ARBA00023136"/>
    </source>
</evidence>
<dbReference type="Proteomes" id="UP000317557">
    <property type="component" value="Unassembled WGS sequence"/>
</dbReference>
<keyword evidence="7" id="KW-0998">Cell outer membrane</keyword>
<protein>
    <submittedName>
        <fullName evidence="10">Outer membrane protein TolC</fullName>
    </submittedName>
</protein>
<evidence type="ECO:0000256" key="3">
    <source>
        <dbReference type="ARBA" id="ARBA00022448"/>
    </source>
</evidence>
<evidence type="ECO:0000256" key="2">
    <source>
        <dbReference type="ARBA" id="ARBA00007613"/>
    </source>
</evidence>
<dbReference type="GO" id="GO:0015562">
    <property type="term" value="F:efflux transmembrane transporter activity"/>
    <property type="evidence" value="ECO:0007669"/>
    <property type="project" value="InterPro"/>
</dbReference>
<dbReference type="InterPro" id="IPR003423">
    <property type="entry name" value="OMP_efflux"/>
</dbReference>
<evidence type="ECO:0000313" key="11">
    <source>
        <dbReference type="Proteomes" id="UP000317557"/>
    </source>
</evidence>
<comment type="similarity">
    <text evidence="2">Belongs to the outer membrane factor (OMF) (TC 1.B.17) family.</text>
</comment>
<feature type="coiled-coil region" evidence="8">
    <location>
        <begin position="173"/>
        <end position="200"/>
    </location>
</feature>
<dbReference type="AlphaFoldDB" id="A0A521BWW3"/>
<dbReference type="Gene3D" id="1.20.1600.10">
    <property type="entry name" value="Outer membrane efflux proteins (OEP)"/>
    <property type="match status" value="1"/>
</dbReference>
<dbReference type="RefSeq" id="WP_142453597.1">
    <property type="nucleotide sequence ID" value="NZ_FXTP01000003.1"/>
</dbReference>
<organism evidence="10 11">
    <name type="scientific">Gracilimonas mengyeensis</name>
    <dbReference type="NCBI Taxonomy" id="1302730"/>
    <lineage>
        <taxon>Bacteria</taxon>
        <taxon>Pseudomonadati</taxon>
        <taxon>Balneolota</taxon>
        <taxon>Balneolia</taxon>
        <taxon>Balneolales</taxon>
        <taxon>Balneolaceae</taxon>
        <taxon>Gracilimonas</taxon>
    </lineage>
</organism>
<dbReference type="SUPFAM" id="SSF56954">
    <property type="entry name" value="Outer membrane efflux proteins (OEP)"/>
    <property type="match status" value="1"/>
</dbReference>
<dbReference type="GO" id="GO:0009279">
    <property type="term" value="C:cell outer membrane"/>
    <property type="evidence" value="ECO:0007669"/>
    <property type="project" value="UniProtKB-SubCell"/>
</dbReference>
<evidence type="ECO:0000256" key="7">
    <source>
        <dbReference type="ARBA" id="ARBA00023237"/>
    </source>
</evidence>
<reference evidence="10 11" key="1">
    <citation type="submission" date="2017-05" db="EMBL/GenBank/DDBJ databases">
        <authorList>
            <person name="Varghese N."/>
            <person name="Submissions S."/>
        </authorList>
    </citation>
    <scope>NUCLEOTIDE SEQUENCE [LARGE SCALE GENOMIC DNA]</scope>
    <source>
        <strain evidence="10 11">DSM 21985</strain>
    </source>
</reference>
<evidence type="ECO:0000256" key="4">
    <source>
        <dbReference type="ARBA" id="ARBA00022452"/>
    </source>
</evidence>
<feature type="chain" id="PRO_5022090440" evidence="9">
    <location>
        <begin position="27"/>
        <end position="494"/>
    </location>
</feature>
<keyword evidence="11" id="KW-1185">Reference proteome</keyword>
<dbReference type="OrthoDB" id="367883at2"/>
<feature type="coiled-coil region" evidence="8">
    <location>
        <begin position="380"/>
        <end position="443"/>
    </location>
</feature>